<name>A0A6J5NVN4_9CAUD</name>
<dbReference type="EMBL" id="LR796744">
    <property type="protein sequence ID" value="CAB4163569.1"/>
    <property type="molecule type" value="Genomic_DNA"/>
</dbReference>
<reference evidence="1" key="1">
    <citation type="submission" date="2020-04" db="EMBL/GenBank/DDBJ databases">
        <authorList>
            <person name="Chiriac C."/>
            <person name="Salcher M."/>
            <person name="Ghai R."/>
            <person name="Kavagutti S V."/>
        </authorList>
    </citation>
    <scope>NUCLEOTIDE SEQUENCE</scope>
</reference>
<accession>A0A6J5NVN4</accession>
<evidence type="ECO:0000313" key="1">
    <source>
        <dbReference type="EMBL" id="CAB4163569.1"/>
    </source>
</evidence>
<proteinExistence type="predicted"/>
<organism evidence="1">
    <name type="scientific">uncultured Caudovirales phage</name>
    <dbReference type="NCBI Taxonomy" id="2100421"/>
    <lineage>
        <taxon>Viruses</taxon>
        <taxon>Duplodnaviria</taxon>
        <taxon>Heunggongvirae</taxon>
        <taxon>Uroviricota</taxon>
        <taxon>Caudoviricetes</taxon>
        <taxon>Peduoviridae</taxon>
        <taxon>Maltschvirus</taxon>
        <taxon>Maltschvirus maltsch</taxon>
    </lineage>
</organism>
<protein>
    <submittedName>
        <fullName evidence="1">Uncharacterized protein</fullName>
    </submittedName>
</protein>
<gene>
    <name evidence="1" type="ORF">UFOVP810_32</name>
</gene>
<sequence>MARKQATKTVETAMPVNGVPMRPEDMARSVTQALESAGNHDDKKEHALGHAAFVLADFIRKDGMSLDVALTGFTASPDTFFSSEKARQLWQAKETLHRLFGDTSGITAGMWNNTLERAFSLLALHEYLKRNAFISNPNRKEGMEAEYLAVNFERQEVPGMAWLQSKSDWKYLADNGTGKYCMVSFGKKKEFAYGFDAARKGKAKQVTADFYPSLGGFCSQRGAWLTQVEVRQQRATDKGKGANSAAPASMRETLEAANSYMAKADYKVSGDAADAFLALVEAYAAASEANRAMLLQIATSAAQADKEQAQA</sequence>